<keyword evidence="12" id="KW-1185">Reference proteome</keyword>
<evidence type="ECO:0000313" key="12">
    <source>
        <dbReference type="Proteomes" id="UP001567538"/>
    </source>
</evidence>
<feature type="chain" id="PRO_5044757256" description="non-specific serine/threonine protein kinase" evidence="8">
    <location>
        <begin position="24"/>
        <end position="356"/>
    </location>
</feature>
<keyword evidence="3 8" id="KW-0732">Signal</keyword>
<evidence type="ECO:0000256" key="4">
    <source>
        <dbReference type="ARBA" id="ARBA00023180"/>
    </source>
</evidence>
<evidence type="ECO:0000256" key="2">
    <source>
        <dbReference type="ARBA" id="ARBA00012513"/>
    </source>
</evidence>
<dbReference type="EMBL" id="JBEAFC010000011">
    <property type="protein sequence ID" value="KAL1536940.1"/>
    <property type="molecule type" value="Genomic_DNA"/>
</dbReference>
<evidence type="ECO:0000256" key="6">
    <source>
        <dbReference type="ARBA" id="ARBA00048679"/>
    </source>
</evidence>
<dbReference type="GO" id="GO:0016020">
    <property type="term" value="C:membrane"/>
    <property type="evidence" value="ECO:0007669"/>
    <property type="project" value="UniProtKB-SubCell"/>
</dbReference>
<dbReference type="Pfam" id="PF14380">
    <property type="entry name" value="WAK_assoc"/>
    <property type="match status" value="1"/>
</dbReference>
<evidence type="ECO:0000259" key="10">
    <source>
        <dbReference type="Pfam" id="PF14380"/>
    </source>
</evidence>
<feature type="region of interest" description="Disordered" evidence="7">
    <location>
        <begin position="337"/>
        <end position="356"/>
    </location>
</feature>
<comment type="caution">
    <text evidence="11">The sequence shown here is derived from an EMBL/GenBank/DDBJ whole genome shotgun (WGS) entry which is preliminary data.</text>
</comment>
<feature type="signal peptide" evidence="8">
    <location>
        <begin position="1"/>
        <end position="23"/>
    </location>
</feature>
<evidence type="ECO:0000256" key="1">
    <source>
        <dbReference type="ARBA" id="ARBA00004167"/>
    </source>
</evidence>
<dbReference type="PANTHER" id="PTHR33138">
    <property type="entry name" value="OS01G0690200 PROTEIN"/>
    <property type="match status" value="1"/>
</dbReference>
<comment type="catalytic activity">
    <reaction evidence="5">
        <text>L-threonyl-[protein] + ATP = O-phospho-L-threonyl-[protein] + ADP + H(+)</text>
        <dbReference type="Rhea" id="RHEA:46608"/>
        <dbReference type="Rhea" id="RHEA-COMP:11060"/>
        <dbReference type="Rhea" id="RHEA-COMP:11605"/>
        <dbReference type="ChEBI" id="CHEBI:15378"/>
        <dbReference type="ChEBI" id="CHEBI:30013"/>
        <dbReference type="ChEBI" id="CHEBI:30616"/>
        <dbReference type="ChEBI" id="CHEBI:61977"/>
        <dbReference type="ChEBI" id="CHEBI:456216"/>
        <dbReference type="EC" id="2.7.11.1"/>
    </reaction>
</comment>
<sequence>MELRLLSSLVLLLLSLSVPPISCISTNSYNGCGATFNCGNLTGIGFPFWGGDRPPECGHASLKLDCEHRAAATIQIKSVKYRVLGINQGENILKIARDDLLQSLCPPQLANTTFDPRLFAYASSYLNLTFLYGCPPVDFPVPFPFECAVKGIKERRGYVEFGTQLSGMCHASVVVPVSYSSLFNFKDVAALIGEGFEVRFAESGGCDGCERSGGRCGYDETGTEFVCFCSNRWATESGTCGGGVAADEADAPRPPGVADGRPQGPRAVTVEPSVSGCICRPRQLLSWNRGELTLPGFECLAFVGQIEERGSSDSETFKDVNTATTCADTICMASIRSNEKKRESGGHEGRRRGEEM</sequence>
<name>A0ABD1FYL8_SALDI</name>
<dbReference type="PANTHER" id="PTHR33138:SF11">
    <property type="entry name" value="KINASE-LIKE PROTEIN"/>
    <property type="match status" value="1"/>
</dbReference>
<feature type="region of interest" description="Disordered" evidence="7">
    <location>
        <begin position="245"/>
        <end position="268"/>
    </location>
</feature>
<protein>
    <recommendedName>
        <fullName evidence="2">non-specific serine/threonine protein kinase</fullName>
        <ecNumber evidence="2">2.7.11.1</ecNumber>
    </recommendedName>
</protein>
<dbReference type="Proteomes" id="UP001567538">
    <property type="component" value="Unassembled WGS sequence"/>
</dbReference>
<evidence type="ECO:0000259" key="9">
    <source>
        <dbReference type="Pfam" id="PF13947"/>
    </source>
</evidence>
<keyword evidence="4" id="KW-0325">Glycoprotein</keyword>
<evidence type="ECO:0000256" key="3">
    <source>
        <dbReference type="ARBA" id="ARBA00022729"/>
    </source>
</evidence>
<accession>A0ABD1FYL8</accession>
<comment type="subcellular location">
    <subcellularLocation>
        <location evidence="1">Membrane</location>
        <topology evidence="1">Single-pass membrane protein</topology>
    </subcellularLocation>
</comment>
<dbReference type="InterPro" id="IPR025287">
    <property type="entry name" value="WAK_GUB"/>
</dbReference>
<dbReference type="AlphaFoldDB" id="A0ABD1FYL8"/>
<dbReference type="InterPro" id="IPR032872">
    <property type="entry name" value="WAK_assoc_C"/>
</dbReference>
<comment type="catalytic activity">
    <reaction evidence="6">
        <text>L-seryl-[protein] + ATP = O-phospho-L-seryl-[protein] + ADP + H(+)</text>
        <dbReference type="Rhea" id="RHEA:17989"/>
        <dbReference type="Rhea" id="RHEA-COMP:9863"/>
        <dbReference type="Rhea" id="RHEA-COMP:11604"/>
        <dbReference type="ChEBI" id="CHEBI:15378"/>
        <dbReference type="ChEBI" id="CHEBI:29999"/>
        <dbReference type="ChEBI" id="CHEBI:30616"/>
        <dbReference type="ChEBI" id="CHEBI:83421"/>
        <dbReference type="ChEBI" id="CHEBI:456216"/>
        <dbReference type="EC" id="2.7.11.1"/>
    </reaction>
</comment>
<gene>
    <name evidence="11" type="ORF">AAHA92_29511</name>
</gene>
<reference evidence="11 12" key="1">
    <citation type="submission" date="2024-06" db="EMBL/GenBank/DDBJ databases">
        <title>A chromosome level genome sequence of Diviner's sage (Salvia divinorum).</title>
        <authorList>
            <person name="Ford S.A."/>
            <person name="Ro D.-K."/>
            <person name="Ness R.W."/>
            <person name="Phillips M.A."/>
        </authorList>
    </citation>
    <scope>NUCLEOTIDE SEQUENCE [LARGE SCALE GENOMIC DNA]</scope>
    <source>
        <strain evidence="11">SAF-2024a</strain>
        <tissue evidence="11">Leaf</tissue>
    </source>
</reference>
<dbReference type="Pfam" id="PF13947">
    <property type="entry name" value="GUB_WAK_bind"/>
    <property type="match status" value="1"/>
</dbReference>
<proteinExistence type="predicted"/>
<evidence type="ECO:0000256" key="8">
    <source>
        <dbReference type="SAM" id="SignalP"/>
    </source>
</evidence>
<evidence type="ECO:0000256" key="7">
    <source>
        <dbReference type="SAM" id="MobiDB-lite"/>
    </source>
</evidence>
<evidence type="ECO:0000256" key="5">
    <source>
        <dbReference type="ARBA" id="ARBA00047899"/>
    </source>
</evidence>
<organism evidence="11 12">
    <name type="scientific">Salvia divinorum</name>
    <name type="common">Maria pastora</name>
    <name type="synonym">Diviner's sage</name>
    <dbReference type="NCBI Taxonomy" id="28513"/>
    <lineage>
        <taxon>Eukaryota</taxon>
        <taxon>Viridiplantae</taxon>
        <taxon>Streptophyta</taxon>
        <taxon>Embryophyta</taxon>
        <taxon>Tracheophyta</taxon>
        <taxon>Spermatophyta</taxon>
        <taxon>Magnoliopsida</taxon>
        <taxon>eudicotyledons</taxon>
        <taxon>Gunneridae</taxon>
        <taxon>Pentapetalae</taxon>
        <taxon>asterids</taxon>
        <taxon>lamiids</taxon>
        <taxon>Lamiales</taxon>
        <taxon>Lamiaceae</taxon>
        <taxon>Nepetoideae</taxon>
        <taxon>Mentheae</taxon>
        <taxon>Salviinae</taxon>
        <taxon>Salvia</taxon>
        <taxon>Salvia subgen. Calosphace</taxon>
    </lineage>
</organism>
<dbReference type="EC" id="2.7.11.1" evidence="2"/>
<dbReference type="GO" id="GO:0004674">
    <property type="term" value="F:protein serine/threonine kinase activity"/>
    <property type="evidence" value="ECO:0007669"/>
    <property type="project" value="UniProtKB-EC"/>
</dbReference>
<feature type="domain" description="Wall-associated receptor kinase C-terminal" evidence="10">
    <location>
        <begin position="164"/>
        <end position="231"/>
    </location>
</feature>
<feature type="domain" description="Wall-associated receptor kinase galacturonan-binding" evidence="9">
    <location>
        <begin position="32"/>
        <end position="97"/>
    </location>
</feature>
<evidence type="ECO:0000313" key="11">
    <source>
        <dbReference type="EMBL" id="KAL1536940.1"/>
    </source>
</evidence>